<dbReference type="InterPro" id="IPR000594">
    <property type="entry name" value="ThiF_NAD_FAD-bd"/>
</dbReference>
<comment type="caution">
    <text evidence="2">The sequence shown here is derived from an EMBL/GenBank/DDBJ whole genome shotgun (WGS) entry which is preliminary data.</text>
</comment>
<dbReference type="Pfam" id="PF00581">
    <property type="entry name" value="Rhodanese"/>
    <property type="match status" value="1"/>
</dbReference>
<accession>A0ABV6HHS3</accession>
<reference evidence="2 3" key="1">
    <citation type="submission" date="2024-09" db="EMBL/GenBank/DDBJ databases">
        <authorList>
            <person name="Sun Q."/>
            <person name="Mori K."/>
        </authorList>
    </citation>
    <scope>NUCLEOTIDE SEQUENCE [LARGE SCALE GENOMIC DNA]</scope>
    <source>
        <strain evidence="2 3">CCM 7765</strain>
    </source>
</reference>
<dbReference type="Proteomes" id="UP001589774">
    <property type="component" value="Unassembled WGS sequence"/>
</dbReference>
<dbReference type="CDD" id="cd00757">
    <property type="entry name" value="ThiF_MoeB_HesA_family"/>
    <property type="match status" value="1"/>
</dbReference>
<evidence type="ECO:0000313" key="2">
    <source>
        <dbReference type="EMBL" id="MFC0317488.1"/>
    </source>
</evidence>
<dbReference type="Gene3D" id="3.40.250.10">
    <property type="entry name" value="Rhodanese-like domain"/>
    <property type="match status" value="1"/>
</dbReference>
<dbReference type="PROSITE" id="PS50206">
    <property type="entry name" value="RHODANESE_3"/>
    <property type="match status" value="1"/>
</dbReference>
<gene>
    <name evidence="2" type="ORF">ACFFI0_04170</name>
</gene>
<evidence type="ECO:0000313" key="3">
    <source>
        <dbReference type="Proteomes" id="UP001589774"/>
    </source>
</evidence>
<dbReference type="PANTHER" id="PTHR10953">
    <property type="entry name" value="UBIQUITIN-ACTIVATING ENZYME E1"/>
    <property type="match status" value="1"/>
</dbReference>
<protein>
    <submittedName>
        <fullName evidence="2">ThiF family adenylyltransferase</fullName>
    </submittedName>
</protein>
<dbReference type="EMBL" id="JBHLWO010000001">
    <property type="protein sequence ID" value="MFC0317488.1"/>
    <property type="molecule type" value="Genomic_DNA"/>
</dbReference>
<proteinExistence type="predicted"/>
<dbReference type="RefSeq" id="WP_130854586.1">
    <property type="nucleotide sequence ID" value="NZ_JBHLWO010000001.1"/>
</dbReference>
<sequence>MLTDREYYDRQIKLTGFGESAQKKLQQARVLVIGAGGLGCPTLQYLATAGVGHIGIIDGDLIAMHNLHRQILFSREDIGHSKASVAVKKLKQLQPAVQLKSHPFSLSAENALDIISQYDLIVDGSDNFNTRYLVNDACVISGKAFVSGAVNDYTGQLSVFNYNEGPTYRCLYPDAPDPDYCHSCSINGILNVLPGIVGLLMANEVIKVVTTYGDVLSGKLLTIDIQKNRYQTISFAVDPNNKKINTLKHHKHVMHDHEVLTYQRLNPNTLLVDVREDWEFEEKNIGGINIPLYELPHRISEIKGNHPIIFLCQSGLRSKQAAALFKNENRQIMIAKLD</sequence>
<evidence type="ECO:0000259" key="1">
    <source>
        <dbReference type="PROSITE" id="PS50206"/>
    </source>
</evidence>
<dbReference type="InterPro" id="IPR045886">
    <property type="entry name" value="ThiF/MoeB/HesA"/>
</dbReference>
<dbReference type="InterPro" id="IPR036873">
    <property type="entry name" value="Rhodanese-like_dom_sf"/>
</dbReference>
<dbReference type="PANTHER" id="PTHR10953:SF102">
    <property type="entry name" value="ADENYLYLTRANSFERASE AND SULFURTRANSFERASE MOCS3"/>
    <property type="match status" value="1"/>
</dbReference>
<keyword evidence="2" id="KW-0808">Transferase</keyword>
<dbReference type="Gene3D" id="3.40.50.720">
    <property type="entry name" value="NAD(P)-binding Rossmann-like Domain"/>
    <property type="match status" value="1"/>
</dbReference>
<dbReference type="SUPFAM" id="SSF69572">
    <property type="entry name" value="Activating enzymes of the ubiquitin-like proteins"/>
    <property type="match status" value="1"/>
</dbReference>
<dbReference type="CDD" id="cd00158">
    <property type="entry name" value="RHOD"/>
    <property type="match status" value="1"/>
</dbReference>
<organism evidence="2 3">
    <name type="scientific">Olivibacter oleidegradans</name>
    <dbReference type="NCBI Taxonomy" id="760123"/>
    <lineage>
        <taxon>Bacteria</taxon>
        <taxon>Pseudomonadati</taxon>
        <taxon>Bacteroidota</taxon>
        <taxon>Sphingobacteriia</taxon>
        <taxon>Sphingobacteriales</taxon>
        <taxon>Sphingobacteriaceae</taxon>
        <taxon>Olivibacter</taxon>
    </lineage>
</organism>
<dbReference type="Pfam" id="PF00899">
    <property type="entry name" value="ThiF"/>
    <property type="match status" value="1"/>
</dbReference>
<dbReference type="InterPro" id="IPR001763">
    <property type="entry name" value="Rhodanese-like_dom"/>
</dbReference>
<dbReference type="InterPro" id="IPR035985">
    <property type="entry name" value="Ubiquitin-activating_enz"/>
</dbReference>
<keyword evidence="3" id="KW-1185">Reference proteome</keyword>
<feature type="domain" description="Rhodanese" evidence="1">
    <location>
        <begin position="265"/>
        <end position="327"/>
    </location>
</feature>
<dbReference type="GO" id="GO:0016779">
    <property type="term" value="F:nucleotidyltransferase activity"/>
    <property type="evidence" value="ECO:0007669"/>
    <property type="project" value="UniProtKB-KW"/>
</dbReference>
<name>A0ABV6HHS3_9SPHI</name>
<keyword evidence="2" id="KW-0548">Nucleotidyltransferase</keyword>